<feature type="domain" description="BTB" evidence="1">
    <location>
        <begin position="134"/>
        <end position="197"/>
    </location>
</feature>
<dbReference type="Pfam" id="PF00651">
    <property type="entry name" value="BTB"/>
    <property type="match status" value="1"/>
</dbReference>
<comment type="caution">
    <text evidence="2">The sequence shown here is derived from an EMBL/GenBank/DDBJ whole genome shotgun (WGS) entry which is preliminary data.</text>
</comment>
<name>A0A9P1I757_9PELO</name>
<accession>A0A9P1I757</accession>
<dbReference type="PANTHER" id="PTHR22744:SF14">
    <property type="entry name" value="BTB DOMAIN-CONTAINING PROTEIN-RELATED"/>
    <property type="match status" value="1"/>
</dbReference>
<dbReference type="InterPro" id="IPR011333">
    <property type="entry name" value="SKP1/BTB/POZ_sf"/>
</dbReference>
<evidence type="ECO:0000313" key="2">
    <source>
        <dbReference type="EMBL" id="CAI5439423.1"/>
    </source>
</evidence>
<dbReference type="SMART" id="SM00225">
    <property type="entry name" value="BTB"/>
    <property type="match status" value="1"/>
</dbReference>
<gene>
    <name evidence="2" type="ORF">CAMP_LOCUS2060</name>
</gene>
<keyword evidence="3" id="KW-1185">Reference proteome</keyword>
<sequence length="285" mass="33342">MVPIVRNGNKITWKFENTLDFSGNGKYSSQYLMDGLRWYINAKEKTISGLKYLEVSLINWDRKSNQFAEFSSKFRIIDENDKELYNSTFSSFPASVKLSDFTSDVSKLGRFTFECEFNYKFYNFAKSSDNFNYSDGIFKIGKVEFHVNKGYFSAFSKIFFEKFYKNNEKTIDICDVEDEDFVQLLSAIVPDPVKINSENYSILYDLSEKFEIDSLTKKCQKYFKHNQCAEIIGKIKNAEQNQEPIFLLDDVKRAKELKILMESEDYKNFKESTKATFASAAFKFL</sequence>
<reference evidence="2" key="1">
    <citation type="submission" date="2022-11" db="EMBL/GenBank/DDBJ databases">
        <authorList>
            <person name="Kikuchi T."/>
        </authorList>
    </citation>
    <scope>NUCLEOTIDE SEQUENCE</scope>
    <source>
        <strain evidence="2">PS1010</strain>
    </source>
</reference>
<dbReference type="Proteomes" id="UP001152747">
    <property type="component" value="Unassembled WGS sequence"/>
</dbReference>
<dbReference type="PROSITE" id="PS50097">
    <property type="entry name" value="BTB"/>
    <property type="match status" value="1"/>
</dbReference>
<dbReference type="InterPro" id="IPR000210">
    <property type="entry name" value="BTB/POZ_dom"/>
</dbReference>
<evidence type="ECO:0000313" key="3">
    <source>
        <dbReference type="Proteomes" id="UP001152747"/>
    </source>
</evidence>
<dbReference type="PANTHER" id="PTHR22744">
    <property type="entry name" value="HELIX LOOP HELIX PROTEIN 21-RELATED"/>
    <property type="match status" value="1"/>
</dbReference>
<dbReference type="OrthoDB" id="624345at2759"/>
<dbReference type="EMBL" id="CANHGI010000001">
    <property type="protein sequence ID" value="CAI5439423.1"/>
    <property type="molecule type" value="Genomic_DNA"/>
</dbReference>
<dbReference type="SUPFAM" id="SSF54695">
    <property type="entry name" value="POZ domain"/>
    <property type="match status" value="1"/>
</dbReference>
<evidence type="ECO:0000259" key="1">
    <source>
        <dbReference type="PROSITE" id="PS50097"/>
    </source>
</evidence>
<dbReference type="AlphaFoldDB" id="A0A9P1I757"/>
<organism evidence="2 3">
    <name type="scientific">Caenorhabditis angaria</name>
    <dbReference type="NCBI Taxonomy" id="860376"/>
    <lineage>
        <taxon>Eukaryota</taxon>
        <taxon>Metazoa</taxon>
        <taxon>Ecdysozoa</taxon>
        <taxon>Nematoda</taxon>
        <taxon>Chromadorea</taxon>
        <taxon>Rhabditida</taxon>
        <taxon>Rhabditina</taxon>
        <taxon>Rhabditomorpha</taxon>
        <taxon>Rhabditoidea</taxon>
        <taxon>Rhabditidae</taxon>
        <taxon>Peloderinae</taxon>
        <taxon>Caenorhabditis</taxon>
    </lineage>
</organism>
<protein>
    <recommendedName>
        <fullName evidence="1">BTB domain-containing protein</fullName>
    </recommendedName>
</protein>
<proteinExistence type="predicted"/>
<dbReference type="Gene3D" id="3.30.710.10">
    <property type="entry name" value="Potassium Channel Kv1.1, Chain A"/>
    <property type="match status" value="1"/>
</dbReference>